<dbReference type="Proteomes" id="UP000094336">
    <property type="component" value="Unassembled WGS sequence"/>
</dbReference>
<accession>A0A1E3QL15</accession>
<reference evidence="2" key="1">
    <citation type="submission" date="2016-05" db="EMBL/GenBank/DDBJ databases">
        <title>Comparative genomics of biotechnologically important yeasts.</title>
        <authorList>
            <consortium name="DOE Joint Genome Institute"/>
            <person name="Riley R."/>
            <person name="Haridas S."/>
            <person name="Wolfe K.H."/>
            <person name="Lopes M.R."/>
            <person name="Hittinger C.T."/>
            <person name="Goker M."/>
            <person name="Salamov A."/>
            <person name="Wisecaver J."/>
            <person name="Long T.M."/>
            <person name="Aerts A.L."/>
            <person name="Barry K."/>
            <person name="Choi C."/>
            <person name="Clum A."/>
            <person name="Coughlan A.Y."/>
            <person name="Deshpande S."/>
            <person name="Douglass A.P."/>
            <person name="Hanson S.J."/>
            <person name="Klenk H.-P."/>
            <person name="Labutti K."/>
            <person name="Lapidus A."/>
            <person name="Lindquist E."/>
            <person name="Lipzen A."/>
            <person name="Meier-Kolthoff J.P."/>
            <person name="Ohm R.A."/>
            <person name="Otillar R.P."/>
            <person name="Pangilinan J."/>
            <person name="Peng Y."/>
            <person name="Rokas A."/>
            <person name="Rosa C.A."/>
            <person name="Scheuner C."/>
            <person name="Sibirny A.A."/>
            <person name="Slot J.C."/>
            <person name="Stielow J.B."/>
            <person name="Sun H."/>
            <person name="Kurtzman C.P."/>
            <person name="Blackwell M."/>
            <person name="Grigoriev I.V."/>
            <person name="Jeffries T.W."/>
        </authorList>
    </citation>
    <scope>NUCLEOTIDE SEQUENCE [LARGE SCALE GENOMIC DNA]</scope>
    <source>
        <strain evidence="2">NRRL Y-12698</strain>
    </source>
</reference>
<proteinExistence type="predicted"/>
<keyword evidence="2" id="KW-1185">Reference proteome</keyword>
<dbReference type="AlphaFoldDB" id="A0A1E3QL15"/>
<gene>
    <name evidence="1" type="ORF">BABINDRAFT_162623</name>
</gene>
<name>A0A1E3QL15_9ASCO</name>
<dbReference type="GeneID" id="30147299"/>
<evidence type="ECO:0000313" key="1">
    <source>
        <dbReference type="EMBL" id="ODQ78386.1"/>
    </source>
</evidence>
<protein>
    <submittedName>
        <fullName evidence="1">Uncharacterized protein</fullName>
    </submittedName>
</protein>
<dbReference type="RefSeq" id="XP_018983714.1">
    <property type="nucleotide sequence ID" value="XM_019129446.1"/>
</dbReference>
<evidence type="ECO:0000313" key="2">
    <source>
        <dbReference type="Proteomes" id="UP000094336"/>
    </source>
</evidence>
<sequence length="97" mass="11038">MEAKILMTDRERKIRGTMRFTTPSLQFRVLIVPSLLFLLLSSAKESAFTSKAHAATRSPCEISQSLSLRSRLEVAPNTRTHQSWYGETCRVAQRRAL</sequence>
<dbReference type="EMBL" id="KV454435">
    <property type="protein sequence ID" value="ODQ78386.1"/>
    <property type="molecule type" value="Genomic_DNA"/>
</dbReference>
<organism evidence="1 2">
    <name type="scientific">Babjeviella inositovora NRRL Y-12698</name>
    <dbReference type="NCBI Taxonomy" id="984486"/>
    <lineage>
        <taxon>Eukaryota</taxon>
        <taxon>Fungi</taxon>
        <taxon>Dikarya</taxon>
        <taxon>Ascomycota</taxon>
        <taxon>Saccharomycotina</taxon>
        <taxon>Pichiomycetes</taxon>
        <taxon>Serinales incertae sedis</taxon>
        <taxon>Babjeviella</taxon>
    </lineage>
</organism>